<evidence type="ECO:0000313" key="1">
    <source>
        <dbReference type="EMBL" id="MBB6579171.1"/>
    </source>
</evidence>
<dbReference type="Proteomes" id="UP000562492">
    <property type="component" value="Unassembled WGS sequence"/>
</dbReference>
<dbReference type="RefSeq" id="WP_184710288.1">
    <property type="nucleotide sequence ID" value="NZ_JACHKZ010000024.1"/>
</dbReference>
<organism evidence="1 2">
    <name type="scientific">Comamonas odontotermitis</name>
    <dbReference type="NCBI Taxonomy" id="379895"/>
    <lineage>
        <taxon>Bacteria</taxon>
        <taxon>Pseudomonadati</taxon>
        <taxon>Pseudomonadota</taxon>
        <taxon>Betaproteobacteria</taxon>
        <taxon>Burkholderiales</taxon>
        <taxon>Comamonadaceae</taxon>
        <taxon>Comamonas</taxon>
    </lineage>
</organism>
<name>A0ABR6RJ31_9BURK</name>
<dbReference type="EMBL" id="JACHKZ010000024">
    <property type="protein sequence ID" value="MBB6579171.1"/>
    <property type="molecule type" value="Genomic_DNA"/>
</dbReference>
<protein>
    <submittedName>
        <fullName evidence="1">Uncharacterized protein</fullName>
    </submittedName>
</protein>
<reference evidence="1 2" key="1">
    <citation type="submission" date="2020-08" db="EMBL/GenBank/DDBJ databases">
        <title>Functional genomics of gut bacteria from endangered species of beetles.</title>
        <authorList>
            <person name="Carlos-Shanley C."/>
        </authorList>
    </citation>
    <scope>NUCLEOTIDE SEQUENCE [LARGE SCALE GENOMIC DNA]</scope>
    <source>
        <strain evidence="1 2">S00124</strain>
    </source>
</reference>
<accession>A0ABR6RJ31</accession>
<gene>
    <name evidence="1" type="ORF">HNP33_003281</name>
</gene>
<evidence type="ECO:0000313" key="2">
    <source>
        <dbReference type="Proteomes" id="UP000562492"/>
    </source>
</evidence>
<keyword evidence="2" id="KW-1185">Reference proteome</keyword>
<sequence length="75" mass="8551">MGQQQFKPFIELFKRTAEALDARGEPVELDTPLALLSRLMSDVEGYLSETEMLVLAEIGGYIYREGKRSKTLQRD</sequence>
<proteinExistence type="predicted"/>
<comment type="caution">
    <text evidence="1">The sequence shown here is derived from an EMBL/GenBank/DDBJ whole genome shotgun (WGS) entry which is preliminary data.</text>
</comment>